<proteinExistence type="predicted"/>
<reference evidence="1" key="1">
    <citation type="submission" date="2023-08" db="EMBL/GenBank/DDBJ databases">
        <title>Reference Genome Resource for the Citrus Pathogen Phytophthora citrophthora.</title>
        <authorList>
            <person name="Moller H."/>
            <person name="Coetzee B."/>
            <person name="Rose L.J."/>
            <person name="Van Niekerk J.M."/>
        </authorList>
    </citation>
    <scope>NUCLEOTIDE SEQUENCE</scope>
    <source>
        <strain evidence="1">STE-U-9442</strain>
    </source>
</reference>
<sequence>MGILADMSAVCLYASPLEKKMLQVLKYRYKSAAFISVHMIIADITNSFLWLTFEEIHSPLEKIKHSVIIPRIAAY</sequence>
<evidence type="ECO:0000313" key="1">
    <source>
        <dbReference type="EMBL" id="KAK1941291.1"/>
    </source>
</evidence>
<dbReference type="AlphaFoldDB" id="A0AAD9GMQ7"/>
<organism evidence="1 2">
    <name type="scientific">Phytophthora citrophthora</name>
    <dbReference type="NCBI Taxonomy" id="4793"/>
    <lineage>
        <taxon>Eukaryota</taxon>
        <taxon>Sar</taxon>
        <taxon>Stramenopiles</taxon>
        <taxon>Oomycota</taxon>
        <taxon>Peronosporomycetes</taxon>
        <taxon>Peronosporales</taxon>
        <taxon>Peronosporaceae</taxon>
        <taxon>Phytophthora</taxon>
    </lineage>
</organism>
<name>A0AAD9GMQ7_9STRA</name>
<accession>A0AAD9GMQ7</accession>
<keyword evidence="2" id="KW-1185">Reference proteome</keyword>
<evidence type="ECO:0000313" key="2">
    <source>
        <dbReference type="Proteomes" id="UP001259832"/>
    </source>
</evidence>
<dbReference type="EMBL" id="JASMQC010000012">
    <property type="protein sequence ID" value="KAK1941291.1"/>
    <property type="molecule type" value="Genomic_DNA"/>
</dbReference>
<comment type="caution">
    <text evidence="1">The sequence shown here is derived from an EMBL/GenBank/DDBJ whole genome shotgun (WGS) entry which is preliminary data.</text>
</comment>
<gene>
    <name evidence="1" type="ORF">P3T76_007157</name>
</gene>
<dbReference type="Proteomes" id="UP001259832">
    <property type="component" value="Unassembled WGS sequence"/>
</dbReference>
<protein>
    <submittedName>
        <fullName evidence="1">Uncharacterized protein</fullName>
    </submittedName>
</protein>